<dbReference type="AlphaFoldDB" id="A0A8J4PP41"/>
<feature type="domain" description="DNA primase large subunit C-terminal" evidence="10">
    <location>
        <begin position="277"/>
        <end position="441"/>
    </location>
</feature>
<keyword evidence="12" id="KW-1185">Reference proteome</keyword>
<proteinExistence type="inferred from homology"/>
<dbReference type="GO" id="GO:0003677">
    <property type="term" value="F:DNA binding"/>
    <property type="evidence" value="ECO:0007669"/>
    <property type="project" value="UniProtKB-KW"/>
</dbReference>
<sequence length="472" mass="54902">MLRTTNKKTKIEEEEIKGYNSSLYSIVYANVPTFECNLTQIEHTCLDRITLLDQIVKLKDSNPKGNSTSLDVQFFGLVTQYLGKHEHPSTKLKDELSHFMCRIAMCDSEEDKDWFINAEALLLNFRLSTNDLTTHLEQFTEFGWSKLTTQEFETYQKDLEYLVLTSNGKPIDLDINSFYKIPFEDVPKLVEHGKVVLKKGWAIVFKAYFRELIICTYRNYLEFAIEKVKQDKARFKTQYPEIAEILRGITRPTIVNSKLYGANSSHIKKEQIPELSKTFPLCMRVMHDHLISYGKLMHDGRLQYGTFLKGIGLSLDEALGFWKNAFSKRVTSSEFDKEYAYQFRHTYGQEGKGISYDPYSCEKIQRTFPSGKEQVHGCPYLWDSERLEKKLLELGIDPSKTYDIVEASKTQSRMACTKHFHFLHPNNNNLTGVINHPNFFFEQSKIYFKQIDEKNKKSKENSKNNNGDVVLD</sequence>
<evidence type="ECO:0000313" key="11">
    <source>
        <dbReference type="EMBL" id="KAF2071562.1"/>
    </source>
</evidence>
<organism evidence="11 12">
    <name type="scientific">Polysphondylium violaceum</name>
    <dbReference type="NCBI Taxonomy" id="133409"/>
    <lineage>
        <taxon>Eukaryota</taxon>
        <taxon>Amoebozoa</taxon>
        <taxon>Evosea</taxon>
        <taxon>Eumycetozoa</taxon>
        <taxon>Dictyostelia</taxon>
        <taxon>Dictyosteliales</taxon>
        <taxon>Dictyosteliaceae</taxon>
        <taxon>Polysphondylium</taxon>
    </lineage>
</organism>
<dbReference type="GO" id="GO:0051539">
    <property type="term" value="F:4 iron, 4 sulfur cluster binding"/>
    <property type="evidence" value="ECO:0007669"/>
    <property type="project" value="UniProtKB-KW"/>
</dbReference>
<evidence type="ECO:0000256" key="8">
    <source>
        <dbReference type="ARBA" id="ARBA00023014"/>
    </source>
</evidence>
<evidence type="ECO:0000256" key="1">
    <source>
        <dbReference type="ARBA" id="ARBA00001966"/>
    </source>
</evidence>
<dbReference type="InterPro" id="IPR007238">
    <property type="entry name" value="DNA_primase_lsu_euk/arc"/>
</dbReference>
<evidence type="ECO:0000256" key="3">
    <source>
        <dbReference type="ARBA" id="ARBA00022485"/>
    </source>
</evidence>
<evidence type="ECO:0000259" key="10">
    <source>
        <dbReference type="Pfam" id="PF04104"/>
    </source>
</evidence>
<keyword evidence="9" id="KW-0238">DNA-binding</keyword>
<dbReference type="PANTHER" id="PTHR10537:SF3">
    <property type="entry name" value="DNA PRIMASE LARGE SUBUNIT"/>
    <property type="match status" value="1"/>
</dbReference>
<dbReference type="OrthoDB" id="421393at2759"/>
<gene>
    <name evidence="11" type="ORF">CYY_007114</name>
</gene>
<dbReference type="GO" id="GO:0046872">
    <property type="term" value="F:metal ion binding"/>
    <property type="evidence" value="ECO:0007669"/>
    <property type="project" value="UniProtKB-KW"/>
</dbReference>
<dbReference type="GO" id="GO:0006269">
    <property type="term" value="P:DNA replication, synthesis of primer"/>
    <property type="evidence" value="ECO:0007669"/>
    <property type="project" value="UniProtKB-KW"/>
</dbReference>
<evidence type="ECO:0000256" key="7">
    <source>
        <dbReference type="ARBA" id="ARBA00023004"/>
    </source>
</evidence>
<accession>A0A8J4PP41</accession>
<keyword evidence="4" id="KW-0639">Primosome</keyword>
<evidence type="ECO:0000256" key="2">
    <source>
        <dbReference type="ARBA" id="ARBA00010564"/>
    </source>
</evidence>
<evidence type="ECO:0000256" key="5">
    <source>
        <dbReference type="ARBA" id="ARBA00022705"/>
    </source>
</evidence>
<dbReference type="GO" id="GO:0005658">
    <property type="term" value="C:alpha DNA polymerase:primase complex"/>
    <property type="evidence" value="ECO:0007669"/>
    <property type="project" value="UniProtKB-ARBA"/>
</dbReference>
<comment type="cofactor">
    <cofactor evidence="1">
        <name>[4Fe-4S] cluster</name>
        <dbReference type="ChEBI" id="CHEBI:49883"/>
    </cofactor>
</comment>
<evidence type="ECO:0000256" key="4">
    <source>
        <dbReference type="ARBA" id="ARBA00022515"/>
    </source>
</evidence>
<comment type="similarity">
    <text evidence="2">Belongs to the eukaryotic-type primase large subunit family.</text>
</comment>
<dbReference type="Proteomes" id="UP000695562">
    <property type="component" value="Unassembled WGS sequence"/>
</dbReference>
<evidence type="ECO:0000256" key="9">
    <source>
        <dbReference type="ARBA" id="ARBA00023125"/>
    </source>
</evidence>
<dbReference type="EMBL" id="AJWJ01000362">
    <property type="protein sequence ID" value="KAF2071562.1"/>
    <property type="molecule type" value="Genomic_DNA"/>
</dbReference>
<dbReference type="Gene3D" id="1.20.930.80">
    <property type="match status" value="1"/>
</dbReference>
<keyword evidence="6" id="KW-0479">Metal-binding</keyword>
<dbReference type="Pfam" id="PF04104">
    <property type="entry name" value="DNA_primase_lrg"/>
    <property type="match status" value="1"/>
</dbReference>
<dbReference type="Pfam" id="PF26466">
    <property type="entry name" value="DNA_primase_lrg_N"/>
    <property type="match status" value="1"/>
</dbReference>
<dbReference type="InterPro" id="IPR016558">
    <property type="entry name" value="DNA_primase_lsu_euk"/>
</dbReference>
<evidence type="ECO:0000256" key="6">
    <source>
        <dbReference type="ARBA" id="ARBA00022723"/>
    </source>
</evidence>
<reference evidence="11" key="1">
    <citation type="submission" date="2020-01" db="EMBL/GenBank/DDBJ databases">
        <title>Development of genomics and gene disruption for Polysphondylium violaceum indicates a role for the polyketide synthase stlB in stalk morphogenesis.</title>
        <authorList>
            <person name="Narita B."/>
            <person name="Kawabe Y."/>
            <person name="Kin K."/>
            <person name="Saito T."/>
            <person name="Gibbs R."/>
            <person name="Kuspa A."/>
            <person name="Muzny D."/>
            <person name="Queller D."/>
            <person name="Richards S."/>
            <person name="Strassman J."/>
            <person name="Sucgang R."/>
            <person name="Worley K."/>
            <person name="Schaap P."/>
        </authorList>
    </citation>
    <scope>NUCLEOTIDE SEQUENCE</scope>
    <source>
        <strain evidence="11">QSvi11</strain>
    </source>
</reference>
<keyword evidence="3" id="KW-0004">4Fe-4S</keyword>
<keyword evidence="7" id="KW-0408">Iron</keyword>
<dbReference type="PANTHER" id="PTHR10537">
    <property type="entry name" value="DNA PRIMASE LARGE SUBUNIT"/>
    <property type="match status" value="1"/>
</dbReference>
<evidence type="ECO:0000313" key="12">
    <source>
        <dbReference type="Proteomes" id="UP000695562"/>
    </source>
</evidence>
<comment type="caution">
    <text evidence="11">The sequence shown here is derived from an EMBL/GenBank/DDBJ whole genome shotgun (WGS) entry which is preliminary data.</text>
</comment>
<keyword evidence="8" id="KW-0411">Iron-sulfur</keyword>
<dbReference type="InterPro" id="IPR058560">
    <property type="entry name" value="DNA_primase_C"/>
</dbReference>
<keyword evidence="5" id="KW-0235">DNA replication</keyword>
<dbReference type="GO" id="GO:0006270">
    <property type="term" value="P:DNA replication initiation"/>
    <property type="evidence" value="ECO:0007669"/>
    <property type="project" value="TreeGrafter"/>
</dbReference>
<name>A0A8J4PP41_9MYCE</name>
<dbReference type="CDD" id="cd07322">
    <property type="entry name" value="PriL_PriS_Eukaryotic"/>
    <property type="match status" value="1"/>
</dbReference>
<protein>
    <recommendedName>
        <fullName evidence="10">DNA primase large subunit C-terminal domain-containing protein</fullName>
    </recommendedName>
</protein>